<organism evidence="1 2">
    <name type="scientific">Sinanodonta woodiana</name>
    <name type="common">Chinese pond mussel</name>
    <name type="synonym">Anodonta woodiana</name>
    <dbReference type="NCBI Taxonomy" id="1069815"/>
    <lineage>
        <taxon>Eukaryota</taxon>
        <taxon>Metazoa</taxon>
        <taxon>Spiralia</taxon>
        <taxon>Lophotrochozoa</taxon>
        <taxon>Mollusca</taxon>
        <taxon>Bivalvia</taxon>
        <taxon>Autobranchia</taxon>
        <taxon>Heteroconchia</taxon>
        <taxon>Palaeoheterodonta</taxon>
        <taxon>Unionida</taxon>
        <taxon>Unionoidea</taxon>
        <taxon>Unionidae</taxon>
        <taxon>Unioninae</taxon>
        <taxon>Sinanodonta</taxon>
    </lineage>
</organism>
<evidence type="ECO:0000313" key="1">
    <source>
        <dbReference type="EMBL" id="KAL3860967.1"/>
    </source>
</evidence>
<dbReference type="Proteomes" id="UP001634394">
    <property type="component" value="Unassembled WGS sequence"/>
</dbReference>
<protein>
    <submittedName>
        <fullName evidence="1">Uncharacterized protein</fullName>
    </submittedName>
</protein>
<evidence type="ECO:0000313" key="2">
    <source>
        <dbReference type="Proteomes" id="UP001634394"/>
    </source>
</evidence>
<comment type="caution">
    <text evidence="1">The sequence shown here is derived from an EMBL/GenBank/DDBJ whole genome shotgun (WGS) entry which is preliminary data.</text>
</comment>
<gene>
    <name evidence="1" type="ORF">ACJMK2_007061</name>
</gene>
<sequence>MAIQDKGNTMDGWKQSLGQGKVTDNLIQCTPHLMASSYTQVQQPVSTARSYKDNKYHGVTDQYSRPSPGTHHHQADYIPSTYTPARAYTLRGKKHHVVLDQYSRPYPGNYGNQIAYFPSTYMSTRTYCTEGRNL</sequence>
<dbReference type="EMBL" id="JBJQND010000011">
    <property type="protein sequence ID" value="KAL3860967.1"/>
    <property type="molecule type" value="Genomic_DNA"/>
</dbReference>
<reference evidence="1 2" key="1">
    <citation type="submission" date="2024-11" db="EMBL/GenBank/DDBJ databases">
        <title>Chromosome-level genome assembly of the freshwater bivalve Anodonta woodiana.</title>
        <authorList>
            <person name="Chen X."/>
        </authorList>
    </citation>
    <scope>NUCLEOTIDE SEQUENCE [LARGE SCALE GENOMIC DNA]</scope>
    <source>
        <strain evidence="1">MN2024</strain>
        <tissue evidence="1">Gills</tissue>
    </source>
</reference>
<accession>A0ABD3VHF6</accession>
<name>A0ABD3VHF6_SINWO</name>
<keyword evidence="2" id="KW-1185">Reference proteome</keyword>
<dbReference type="AlphaFoldDB" id="A0ABD3VHF6"/>
<proteinExistence type="predicted"/>